<dbReference type="SUPFAM" id="SSF47413">
    <property type="entry name" value="lambda repressor-like DNA-binding domains"/>
    <property type="match status" value="1"/>
</dbReference>
<dbReference type="Pfam" id="PF13560">
    <property type="entry name" value="HTH_31"/>
    <property type="match status" value="1"/>
</dbReference>
<dbReference type="InterPro" id="IPR043917">
    <property type="entry name" value="DUF5753"/>
</dbReference>
<dbReference type="InterPro" id="IPR001387">
    <property type="entry name" value="Cro/C1-type_HTH"/>
</dbReference>
<reference evidence="3" key="1">
    <citation type="submission" date="2016-10" db="EMBL/GenBank/DDBJ databases">
        <authorList>
            <person name="Varghese N."/>
            <person name="Submissions S."/>
        </authorList>
    </citation>
    <scope>NUCLEOTIDE SEQUENCE [LARGE SCALE GENOMIC DNA]</scope>
    <source>
        <strain evidence="3">DSM 46732</strain>
    </source>
</reference>
<name>A0A1H0VND4_9ACTN</name>
<evidence type="ECO:0000313" key="2">
    <source>
        <dbReference type="EMBL" id="SDP79708.1"/>
    </source>
</evidence>
<dbReference type="GO" id="GO:0003677">
    <property type="term" value="F:DNA binding"/>
    <property type="evidence" value="ECO:0007669"/>
    <property type="project" value="InterPro"/>
</dbReference>
<dbReference type="PROSITE" id="PS50943">
    <property type="entry name" value="HTH_CROC1"/>
    <property type="match status" value="1"/>
</dbReference>
<dbReference type="Pfam" id="PF19054">
    <property type="entry name" value="DUF5753"/>
    <property type="match status" value="1"/>
</dbReference>
<dbReference type="SMART" id="SM00530">
    <property type="entry name" value="HTH_XRE"/>
    <property type="match status" value="1"/>
</dbReference>
<keyword evidence="3" id="KW-1185">Reference proteome</keyword>
<gene>
    <name evidence="2" type="ORF">SAMN04487905_10993</name>
</gene>
<dbReference type="OrthoDB" id="5172945at2"/>
<dbReference type="Gene3D" id="1.10.260.40">
    <property type="entry name" value="lambda repressor-like DNA-binding domains"/>
    <property type="match status" value="1"/>
</dbReference>
<protein>
    <submittedName>
        <fullName evidence="2">Helix-turn-helix domain-containing protein</fullName>
    </submittedName>
</protein>
<organism evidence="2 3">
    <name type="scientific">Actinopolyspora xinjiangensis</name>
    <dbReference type="NCBI Taxonomy" id="405564"/>
    <lineage>
        <taxon>Bacteria</taxon>
        <taxon>Bacillati</taxon>
        <taxon>Actinomycetota</taxon>
        <taxon>Actinomycetes</taxon>
        <taxon>Actinopolysporales</taxon>
        <taxon>Actinopolysporaceae</taxon>
        <taxon>Actinopolyspora</taxon>
    </lineage>
</organism>
<dbReference type="STRING" id="405564.SAMN04487905_10993"/>
<accession>A0A1H0VND4</accession>
<dbReference type="CDD" id="cd00093">
    <property type="entry name" value="HTH_XRE"/>
    <property type="match status" value="1"/>
</dbReference>
<dbReference type="EMBL" id="FNJR01000009">
    <property type="protein sequence ID" value="SDP79708.1"/>
    <property type="molecule type" value="Genomic_DNA"/>
</dbReference>
<evidence type="ECO:0000313" key="3">
    <source>
        <dbReference type="Proteomes" id="UP000199497"/>
    </source>
</evidence>
<dbReference type="InterPro" id="IPR010982">
    <property type="entry name" value="Lambda_DNA-bd_dom_sf"/>
</dbReference>
<feature type="domain" description="HTH cro/C1-type" evidence="1">
    <location>
        <begin position="16"/>
        <end position="70"/>
    </location>
</feature>
<evidence type="ECO:0000259" key="1">
    <source>
        <dbReference type="PROSITE" id="PS50943"/>
    </source>
</evidence>
<dbReference type="AlphaFoldDB" id="A0A1H0VND4"/>
<proteinExistence type="predicted"/>
<dbReference type="RefSeq" id="WP_092602631.1">
    <property type="nucleotide sequence ID" value="NZ_FNJR01000009.1"/>
</dbReference>
<dbReference type="Proteomes" id="UP000199497">
    <property type="component" value="Unassembled WGS sequence"/>
</dbReference>
<sequence>MSKSPTVHRRRLGSELRKLREAAQRTHREVAAHLDCSQGKISQIELGRVPVRTADVRLMAEFYGSSTEQVTTLLELAEGSKKRGWWQAYPSTARRNGFDTYLGLETAATAVSTFGADPLPELLQTEEYGSALLTTERDAITEDEVSERLTVTAIRQQRLLGDQPLELYSVLDESALRRTVGGRRAMRAQLEHLVLMSYRRNVTIRVLPFDSGTHPLLGDRVTAFSFRDTGDPQVVHVGDSTNSRFWEKPAETAPYLAAFERVCALALSPKESTMLISSIADEHRE</sequence>